<dbReference type="STRING" id="1817772.A2527_05655"/>
<protein>
    <recommendedName>
        <fullName evidence="1">Cytochrome c-552/4 domain-containing protein</fullName>
    </recommendedName>
</protein>
<sequence length="384" mass="43885">MKKKLWLLVALVLVAFFGWRFVRPMNIFVVEDRFALPMKMESPEGIDSLNASYCGSCHQAIYEEWSQSMHAKAWTDPYYQTDLEFDGNQQICLNCHIPLENQQKDLVMGFRDSERFDPILKPNPNFDVTLQQEGVTCAVCHIRDGVIIGPTGSELAPHPVKVDPEMGSGVKSCQQCHLVSNDRWDVFYKIPPCGTVAEIKKGGEQIDCVGCHLPKTQRPLVEGFAARSSGKHLFQGGHHPPTVKDSLKVELVQENNKGGKLITATLTNIKAAHALPTGTPDRHLTLRMRLVDRQGKQGPEESWKMARLIMWRPFIVDLKDTRLLYNQSRSFKFEVAQKELEQYDHVEVLVTYHLLDEARRKRIGYQNKEPIFYPIFEKTIPLQK</sequence>
<evidence type="ECO:0000313" key="3">
    <source>
        <dbReference type="Proteomes" id="UP000178449"/>
    </source>
</evidence>
<evidence type="ECO:0000313" key="2">
    <source>
        <dbReference type="EMBL" id="OGG94685.1"/>
    </source>
</evidence>
<comment type="caution">
    <text evidence="2">The sequence shown here is derived from an EMBL/GenBank/DDBJ whole genome shotgun (WGS) entry which is preliminary data.</text>
</comment>
<dbReference type="SUPFAM" id="SSF48695">
    <property type="entry name" value="Multiheme cytochromes"/>
    <property type="match status" value="1"/>
</dbReference>
<reference evidence="2 3" key="1">
    <citation type="journal article" date="2016" name="Nat. Commun.">
        <title>Thousands of microbial genomes shed light on interconnected biogeochemical processes in an aquifer system.</title>
        <authorList>
            <person name="Anantharaman K."/>
            <person name="Brown C.T."/>
            <person name="Hug L.A."/>
            <person name="Sharon I."/>
            <person name="Castelle C.J."/>
            <person name="Probst A.J."/>
            <person name="Thomas B.C."/>
            <person name="Singh A."/>
            <person name="Wilkins M.J."/>
            <person name="Karaoz U."/>
            <person name="Brodie E.L."/>
            <person name="Williams K.H."/>
            <person name="Hubbard S.S."/>
            <person name="Banfield J.F."/>
        </authorList>
    </citation>
    <scope>NUCLEOTIDE SEQUENCE [LARGE SCALE GENOMIC DNA]</scope>
</reference>
<gene>
    <name evidence="2" type="ORF">A2527_05655</name>
</gene>
<dbReference type="InterPro" id="IPR036280">
    <property type="entry name" value="Multihaem_cyt_sf"/>
</dbReference>
<dbReference type="AlphaFoldDB" id="A0A1F6G9B0"/>
<name>A0A1F6G9B0_9PROT</name>
<dbReference type="EMBL" id="MFNE01000035">
    <property type="protein sequence ID" value="OGG94685.1"/>
    <property type="molecule type" value="Genomic_DNA"/>
</dbReference>
<dbReference type="InterPro" id="IPR023155">
    <property type="entry name" value="Cyt_c-552/4"/>
</dbReference>
<dbReference type="Pfam" id="PF13435">
    <property type="entry name" value="Cytochrome_C554"/>
    <property type="match status" value="1"/>
</dbReference>
<evidence type="ECO:0000259" key="1">
    <source>
        <dbReference type="Pfam" id="PF13435"/>
    </source>
</evidence>
<dbReference type="Proteomes" id="UP000178449">
    <property type="component" value="Unassembled WGS sequence"/>
</dbReference>
<proteinExistence type="predicted"/>
<accession>A0A1F6G9B0</accession>
<organism evidence="2 3">
    <name type="scientific">Candidatus Lambdaproteobacteria bacterium RIFOXYD2_FULL_50_16</name>
    <dbReference type="NCBI Taxonomy" id="1817772"/>
    <lineage>
        <taxon>Bacteria</taxon>
        <taxon>Pseudomonadati</taxon>
        <taxon>Pseudomonadota</taxon>
        <taxon>Candidatus Lambdaproteobacteria</taxon>
    </lineage>
</organism>
<dbReference type="Gene3D" id="1.10.1130.10">
    <property type="entry name" value="Flavocytochrome C3, Chain A"/>
    <property type="match status" value="1"/>
</dbReference>
<feature type="domain" description="Cytochrome c-552/4" evidence="1">
    <location>
        <begin position="54"/>
        <end position="106"/>
    </location>
</feature>